<evidence type="ECO:0000313" key="15">
    <source>
        <dbReference type="Proteomes" id="UP000436088"/>
    </source>
</evidence>
<dbReference type="Pfam" id="PF00928">
    <property type="entry name" value="Adap_comp_sub"/>
    <property type="match status" value="1"/>
</dbReference>
<evidence type="ECO:0000256" key="8">
    <source>
        <dbReference type="ARBA" id="ARBA00023136"/>
    </source>
</evidence>
<evidence type="ECO:0000256" key="10">
    <source>
        <dbReference type="RuleBase" id="RU364018"/>
    </source>
</evidence>
<dbReference type="InterPro" id="IPR036168">
    <property type="entry name" value="AP2_Mu_C_sf"/>
</dbReference>
<accession>A0A6A3C6D7</accession>
<dbReference type="GO" id="GO:0000139">
    <property type="term" value="C:Golgi membrane"/>
    <property type="evidence" value="ECO:0007669"/>
    <property type="project" value="UniProtKB-SubCell"/>
</dbReference>
<comment type="subcellular location">
    <subcellularLocation>
        <location evidence="10 11">Cytoplasm</location>
    </subcellularLocation>
    <subcellularLocation>
        <location evidence="10 11">Cytoplasmic vesicle</location>
        <location evidence="10 11">COPI-coated vesicle membrane</location>
        <topology evidence="10 11">Peripheral membrane protein</topology>
        <orientation evidence="10 11">Cytoplasmic side</orientation>
    </subcellularLocation>
    <subcellularLocation>
        <location evidence="10 11">Golgi apparatus membrane</location>
        <topology evidence="10 11">Peripheral membrane protein</topology>
        <orientation evidence="10 11">Cytoplasmic side</orientation>
    </subcellularLocation>
</comment>
<keyword evidence="3 10" id="KW-0813">Transport</keyword>
<dbReference type="GO" id="GO:0030126">
    <property type="term" value="C:COPI vesicle coat"/>
    <property type="evidence" value="ECO:0007669"/>
    <property type="project" value="UniProtKB-UniRule"/>
</dbReference>
<dbReference type="Proteomes" id="UP000436088">
    <property type="component" value="Unassembled WGS sequence"/>
</dbReference>
<dbReference type="FunFam" id="3.30.450.60:FF:000003">
    <property type="entry name" value="Coatomer subunit delta"/>
    <property type="match status" value="1"/>
</dbReference>
<evidence type="ECO:0000256" key="5">
    <source>
        <dbReference type="ARBA" id="ARBA00022892"/>
    </source>
</evidence>
<proteinExistence type="inferred from homology"/>
<evidence type="ECO:0000256" key="2">
    <source>
        <dbReference type="ARBA" id="ARBA00011775"/>
    </source>
</evidence>
<evidence type="ECO:0000256" key="3">
    <source>
        <dbReference type="ARBA" id="ARBA00022448"/>
    </source>
</evidence>
<sequence>MVVLAASVLSKSGKVLVSRQFVDMTRIRIEGLLAAFPKLVGTGKQHTYVETENVRYVYQPIEALYLLLVTNKQSNILEDLETLRLLSKLVPEYCYTLDEEGICKNAFELIFAFDEVICLGHKENVTVAQVKQYCEMESHEEKLHKLVLQSKINETKDIMKRKASEIDKSKIDKNKGDKGGFMSMGSGRIETSFTDMSISSSGSGFGSGSGLGVTTDVDSFSTKSKGRQPSSATAPPKGLGMQLGKSQKTNQFLESLKAEGELIVEDVQPRAGQSRVVATAPTDPITLTAEEKLNVTLKRDGGISNFDVQGTLSLQILNPEDAHIQVQVETGGNPGILFKTHPNMSKELFANENILGLKDPNRPFPTGPAGDVAGVGLLKWRMQSADESMVPLTINCWPSVSGNETYVSIEYEASAMFDLRNVVISVPLPALREAPNVNQIDGEWRYDSRNSVLEWSIVLIDNSNRSGSMEFVVPPADSSVFFPISVRFSATSLYSDLKVANIIPLKGGGAPPKFSQRANLITENYEVV</sequence>
<evidence type="ECO:0000256" key="9">
    <source>
        <dbReference type="ARBA" id="ARBA00023329"/>
    </source>
</evidence>
<dbReference type="PROSITE" id="PS51072">
    <property type="entry name" value="MHD"/>
    <property type="match status" value="1"/>
</dbReference>
<dbReference type="CDD" id="cd14830">
    <property type="entry name" value="Delta_COP_N"/>
    <property type="match status" value="1"/>
</dbReference>
<evidence type="ECO:0000256" key="11">
    <source>
        <dbReference type="RuleBase" id="RU366052"/>
    </source>
</evidence>
<evidence type="ECO:0000256" key="6">
    <source>
        <dbReference type="ARBA" id="ARBA00022927"/>
    </source>
</evidence>
<keyword evidence="5 10" id="KW-0931">ER-Golgi transport</keyword>
<evidence type="ECO:0000256" key="12">
    <source>
        <dbReference type="SAM" id="MobiDB-lite"/>
    </source>
</evidence>
<dbReference type="InterPro" id="IPR028565">
    <property type="entry name" value="MHD"/>
</dbReference>
<comment type="subunit">
    <text evidence="2 10">Oligomeric complex that consists of at least the alpha, beta, beta', gamma, delta, epsilon and zeta subunits.</text>
</comment>
<dbReference type="CDD" id="cd09254">
    <property type="entry name" value="AP_delta-COPI_MHD"/>
    <property type="match status" value="1"/>
</dbReference>
<evidence type="ECO:0000256" key="4">
    <source>
        <dbReference type="ARBA" id="ARBA00022490"/>
    </source>
</evidence>
<dbReference type="Gene3D" id="2.60.40.1170">
    <property type="entry name" value="Mu homology domain, subdomain B"/>
    <property type="match status" value="1"/>
</dbReference>
<feature type="compositionally biased region" description="Polar residues" evidence="12">
    <location>
        <begin position="216"/>
        <end position="233"/>
    </location>
</feature>
<dbReference type="Gene3D" id="3.30.450.60">
    <property type="match status" value="1"/>
</dbReference>
<dbReference type="GO" id="GO:0015031">
    <property type="term" value="P:protein transport"/>
    <property type="evidence" value="ECO:0007669"/>
    <property type="project" value="UniProtKB-KW"/>
</dbReference>
<dbReference type="InterPro" id="IPR011012">
    <property type="entry name" value="Longin-like_dom_sf"/>
</dbReference>
<gene>
    <name evidence="14" type="ORF">F3Y22_tig00009942pilonHSYRG00299</name>
</gene>
<dbReference type="FunFam" id="2.60.40.1170:FF:000007">
    <property type="entry name" value="Coatomer subunit delta"/>
    <property type="match status" value="1"/>
</dbReference>
<keyword evidence="4 10" id="KW-0963">Cytoplasm</keyword>
<feature type="region of interest" description="Disordered" evidence="12">
    <location>
        <begin position="216"/>
        <end position="245"/>
    </location>
</feature>
<organism evidence="14 15">
    <name type="scientific">Hibiscus syriacus</name>
    <name type="common">Rose of Sharon</name>
    <dbReference type="NCBI Taxonomy" id="106335"/>
    <lineage>
        <taxon>Eukaryota</taxon>
        <taxon>Viridiplantae</taxon>
        <taxon>Streptophyta</taxon>
        <taxon>Embryophyta</taxon>
        <taxon>Tracheophyta</taxon>
        <taxon>Spermatophyta</taxon>
        <taxon>Magnoliopsida</taxon>
        <taxon>eudicotyledons</taxon>
        <taxon>Gunneridae</taxon>
        <taxon>Pentapetalae</taxon>
        <taxon>rosids</taxon>
        <taxon>malvids</taxon>
        <taxon>Malvales</taxon>
        <taxon>Malvaceae</taxon>
        <taxon>Malvoideae</taxon>
        <taxon>Hibiscus</taxon>
    </lineage>
</organism>
<keyword evidence="7 10" id="KW-0333">Golgi apparatus</keyword>
<evidence type="ECO:0000259" key="13">
    <source>
        <dbReference type="PROSITE" id="PS51072"/>
    </source>
</evidence>
<keyword evidence="8 10" id="KW-0472">Membrane</keyword>
<name>A0A6A3C6D7_HIBSY</name>
<dbReference type="SUPFAM" id="SSF64356">
    <property type="entry name" value="SNARE-like"/>
    <property type="match status" value="1"/>
</dbReference>
<evidence type="ECO:0000256" key="7">
    <source>
        <dbReference type="ARBA" id="ARBA00023034"/>
    </source>
</evidence>
<dbReference type="GO" id="GO:0051645">
    <property type="term" value="P:Golgi localization"/>
    <property type="evidence" value="ECO:0007669"/>
    <property type="project" value="TreeGrafter"/>
</dbReference>
<feature type="domain" description="MHD" evidence="13">
    <location>
        <begin position="282"/>
        <end position="528"/>
    </location>
</feature>
<dbReference type="GO" id="GO:0006890">
    <property type="term" value="P:retrograde vesicle-mediated transport, Golgi to endoplasmic reticulum"/>
    <property type="evidence" value="ECO:0007669"/>
    <property type="project" value="UniProtKB-UniRule"/>
</dbReference>
<dbReference type="PANTHER" id="PTHR10121:SF0">
    <property type="entry name" value="COATOMER SUBUNIT DELTA"/>
    <property type="match status" value="1"/>
</dbReference>
<keyword evidence="15" id="KW-1185">Reference proteome</keyword>
<dbReference type="SUPFAM" id="SSF49447">
    <property type="entry name" value="Second domain of Mu2 adaptin subunit (ap50) of ap2 adaptor"/>
    <property type="match status" value="1"/>
</dbReference>
<dbReference type="PANTHER" id="PTHR10121">
    <property type="entry name" value="COATOMER SUBUNIT DELTA"/>
    <property type="match status" value="1"/>
</dbReference>
<evidence type="ECO:0000313" key="14">
    <source>
        <dbReference type="EMBL" id="KAE8724800.1"/>
    </source>
</evidence>
<keyword evidence="6 10" id="KW-0653">Protein transport</keyword>
<comment type="function">
    <text evidence="10">The coatomer is a cytosolic protein complex that binds to dilysine motifs and reversibly associates with Golgi non-clathrin-coated vesicles, which further mediate biosynthetic protein transport from the ER, via the Golgi up to the trans Golgi network. Coatomer complex is required for budding from Golgi membranes, and is essential for the retrograde Golgi-to-ER transport of dilysine-tagged proteins.</text>
</comment>
<protein>
    <recommendedName>
        <fullName evidence="10">Coatomer subunit delta</fullName>
    </recommendedName>
</protein>
<comment type="caution">
    <text evidence="14">The sequence shown here is derived from an EMBL/GenBank/DDBJ whole genome shotgun (WGS) entry which is preliminary data.</text>
</comment>
<dbReference type="GO" id="GO:0006888">
    <property type="term" value="P:endoplasmic reticulum to Golgi vesicle-mediated transport"/>
    <property type="evidence" value="ECO:0007669"/>
    <property type="project" value="TreeGrafter"/>
</dbReference>
<evidence type="ECO:0000256" key="1">
    <source>
        <dbReference type="ARBA" id="ARBA00010516"/>
    </source>
</evidence>
<comment type="similarity">
    <text evidence="1 10">Belongs to the adaptor complexes medium subunit family. Delta-COP subfamily.</text>
</comment>
<dbReference type="InterPro" id="IPR027059">
    <property type="entry name" value="Coatomer_dsu"/>
</dbReference>
<dbReference type="OrthoDB" id="10266042at2759"/>
<dbReference type="EMBL" id="VEPZ02000454">
    <property type="protein sequence ID" value="KAE8724800.1"/>
    <property type="molecule type" value="Genomic_DNA"/>
</dbReference>
<reference evidence="14" key="1">
    <citation type="submission" date="2019-09" db="EMBL/GenBank/DDBJ databases">
        <title>Draft genome information of white flower Hibiscus syriacus.</title>
        <authorList>
            <person name="Kim Y.-M."/>
        </authorList>
    </citation>
    <scope>NUCLEOTIDE SEQUENCE [LARGE SCALE GENOMIC DNA]</scope>
    <source>
        <strain evidence="14">YM2019G1</strain>
    </source>
</reference>
<dbReference type="AlphaFoldDB" id="A0A6A3C6D7"/>
<keyword evidence="9 10" id="KW-0968">Cytoplasmic vesicle</keyword>